<dbReference type="InterPro" id="IPR016161">
    <property type="entry name" value="Ald_DH/histidinol_DH"/>
</dbReference>
<evidence type="ECO:0000313" key="6">
    <source>
        <dbReference type="Proteomes" id="UP000054477"/>
    </source>
</evidence>
<evidence type="ECO:0000259" key="4">
    <source>
        <dbReference type="Pfam" id="PF00171"/>
    </source>
</evidence>
<feature type="compositionally biased region" description="Polar residues" evidence="3">
    <location>
        <begin position="13"/>
        <end position="23"/>
    </location>
</feature>
<evidence type="ECO:0000256" key="3">
    <source>
        <dbReference type="SAM" id="MobiDB-lite"/>
    </source>
</evidence>
<proteinExistence type="inferred from homology"/>
<reference evidence="5 6" key="1">
    <citation type="submission" date="2014-04" db="EMBL/GenBank/DDBJ databases">
        <authorList>
            <consortium name="DOE Joint Genome Institute"/>
            <person name="Kuo A."/>
            <person name="Kohler A."/>
            <person name="Nagy L.G."/>
            <person name="Floudas D."/>
            <person name="Copeland A."/>
            <person name="Barry K.W."/>
            <person name="Cichocki N."/>
            <person name="Veneault-Fourrey C."/>
            <person name="LaButti K."/>
            <person name="Lindquist E.A."/>
            <person name="Lipzen A."/>
            <person name="Lundell T."/>
            <person name="Morin E."/>
            <person name="Murat C."/>
            <person name="Sun H."/>
            <person name="Tunlid A."/>
            <person name="Henrissat B."/>
            <person name="Grigoriev I.V."/>
            <person name="Hibbett D.S."/>
            <person name="Martin F."/>
            <person name="Nordberg H.P."/>
            <person name="Cantor M.N."/>
            <person name="Hua S.X."/>
        </authorList>
    </citation>
    <scope>NUCLEOTIDE SEQUENCE [LARGE SCALE GENOMIC DNA]</scope>
    <source>
        <strain evidence="5 6">LaAM-08-1</strain>
    </source>
</reference>
<dbReference type="Proteomes" id="UP000054477">
    <property type="component" value="Unassembled WGS sequence"/>
</dbReference>
<dbReference type="GO" id="GO:0004029">
    <property type="term" value="F:aldehyde dehydrogenase (NAD+) activity"/>
    <property type="evidence" value="ECO:0007669"/>
    <property type="project" value="TreeGrafter"/>
</dbReference>
<dbReference type="InterPro" id="IPR015590">
    <property type="entry name" value="Aldehyde_DH_dom"/>
</dbReference>
<organism evidence="5 6">
    <name type="scientific">Laccaria amethystina LaAM-08-1</name>
    <dbReference type="NCBI Taxonomy" id="1095629"/>
    <lineage>
        <taxon>Eukaryota</taxon>
        <taxon>Fungi</taxon>
        <taxon>Dikarya</taxon>
        <taxon>Basidiomycota</taxon>
        <taxon>Agaricomycotina</taxon>
        <taxon>Agaricomycetes</taxon>
        <taxon>Agaricomycetidae</taxon>
        <taxon>Agaricales</taxon>
        <taxon>Agaricineae</taxon>
        <taxon>Hydnangiaceae</taxon>
        <taxon>Laccaria</taxon>
    </lineage>
</organism>
<dbReference type="InterPro" id="IPR016163">
    <property type="entry name" value="Ald_DH_C"/>
</dbReference>
<dbReference type="PANTHER" id="PTHR43570">
    <property type="entry name" value="ALDEHYDE DEHYDROGENASE"/>
    <property type="match status" value="1"/>
</dbReference>
<dbReference type="InterPro" id="IPR016160">
    <property type="entry name" value="Ald_DH_CS_CYS"/>
</dbReference>
<comment type="similarity">
    <text evidence="1">Belongs to the aldehyde dehydrogenase family.</text>
</comment>
<feature type="domain" description="Aldehyde dehydrogenase" evidence="4">
    <location>
        <begin position="117"/>
        <end position="263"/>
    </location>
</feature>
<keyword evidence="2" id="KW-0560">Oxidoreductase</keyword>
<protein>
    <recommendedName>
        <fullName evidence="4">Aldehyde dehydrogenase domain-containing protein</fullName>
    </recommendedName>
</protein>
<dbReference type="InterPro" id="IPR012394">
    <property type="entry name" value="Aldehyde_DH_NAD(P)"/>
</dbReference>
<sequence length="269" mass="29692">MSGPRQEWGDRLSGNQPGAQTTPAREDGCEKWFPRDEDLELEIRGGEVVVPTYTAQGIAMNVRRTLLCKTKNIPVVANREERRHLIKVPVEQPAPATSSLLAELVPKYLDPSLVRVVNGAVSETTKVVNSGQICVATDYVLVPRAFQDTFVQALKETYKSFYPESAKAPEVYARIVTSQAFNRVKSLLDNTKGEVVFKGETDAETKSIAPTVIKNVSVDDSPMSEEVFGPLLPIVPVKDVDEAINFVNERDHLLALYVFSRDAAFKAKG</sequence>
<dbReference type="EMBL" id="KN838659">
    <property type="protein sequence ID" value="KIJ98886.1"/>
    <property type="molecule type" value="Genomic_DNA"/>
</dbReference>
<dbReference type="OrthoDB" id="440325at2759"/>
<dbReference type="HOGENOM" id="CLU_1034638_0_0_1"/>
<dbReference type="AlphaFoldDB" id="A0A0C9XMW8"/>
<dbReference type="PROSITE" id="PS00070">
    <property type="entry name" value="ALDEHYDE_DEHYDR_CYS"/>
    <property type="match status" value="1"/>
</dbReference>
<dbReference type="GO" id="GO:0005737">
    <property type="term" value="C:cytoplasm"/>
    <property type="evidence" value="ECO:0007669"/>
    <property type="project" value="TreeGrafter"/>
</dbReference>
<gene>
    <name evidence="5" type="ORF">K443DRAFT_8847</name>
</gene>
<dbReference type="STRING" id="1095629.A0A0C9XMW8"/>
<dbReference type="SUPFAM" id="SSF53720">
    <property type="entry name" value="ALDH-like"/>
    <property type="match status" value="1"/>
</dbReference>
<dbReference type="GO" id="GO:0006081">
    <property type="term" value="P:aldehyde metabolic process"/>
    <property type="evidence" value="ECO:0007669"/>
    <property type="project" value="InterPro"/>
</dbReference>
<feature type="region of interest" description="Disordered" evidence="3">
    <location>
        <begin position="1"/>
        <end position="30"/>
    </location>
</feature>
<reference evidence="6" key="2">
    <citation type="submission" date="2015-01" db="EMBL/GenBank/DDBJ databases">
        <title>Evolutionary Origins and Diversification of the Mycorrhizal Mutualists.</title>
        <authorList>
            <consortium name="DOE Joint Genome Institute"/>
            <consortium name="Mycorrhizal Genomics Consortium"/>
            <person name="Kohler A."/>
            <person name="Kuo A."/>
            <person name="Nagy L.G."/>
            <person name="Floudas D."/>
            <person name="Copeland A."/>
            <person name="Barry K.W."/>
            <person name="Cichocki N."/>
            <person name="Veneault-Fourrey C."/>
            <person name="LaButti K."/>
            <person name="Lindquist E.A."/>
            <person name="Lipzen A."/>
            <person name="Lundell T."/>
            <person name="Morin E."/>
            <person name="Murat C."/>
            <person name="Riley R."/>
            <person name="Ohm R."/>
            <person name="Sun H."/>
            <person name="Tunlid A."/>
            <person name="Henrissat B."/>
            <person name="Grigoriev I.V."/>
            <person name="Hibbett D.S."/>
            <person name="Martin F."/>
        </authorList>
    </citation>
    <scope>NUCLEOTIDE SEQUENCE [LARGE SCALE GENOMIC DNA]</scope>
    <source>
        <strain evidence="6">LaAM-08-1</strain>
    </source>
</reference>
<name>A0A0C9XMW8_9AGAR</name>
<evidence type="ECO:0000256" key="1">
    <source>
        <dbReference type="ARBA" id="ARBA00009986"/>
    </source>
</evidence>
<dbReference type="Gene3D" id="3.40.309.10">
    <property type="entry name" value="Aldehyde Dehydrogenase, Chain A, domain 2"/>
    <property type="match status" value="1"/>
</dbReference>
<dbReference type="Pfam" id="PF00171">
    <property type="entry name" value="Aldedh"/>
    <property type="match status" value="1"/>
</dbReference>
<accession>A0A0C9XMW8</accession>
<evidence type="ECO:0000313" key="5">
    <source>
        <dbReference type="EMBL" id="KIJ98886.1"/>
    </source>
</evidence>
<evidence type="ECO:0000256" key="2">
    <source>
        <dbReference type="ARBA" id="ARBA00023002"/>
    </source>
</evidence>
<dbReference type="PANTHER" id="PTHR43570:SF16">
    <property type="entry name" value="ALDEHYDE DEHYDROGENASE TYPE III, ISOFORM Q"/>
    <property type="match status" value="1"/>
</dbReference>
<keyword evidence="6" id="KW-1185">Reference proteome</keyword>